<proteinExistence type="predicted"/>
<evidence type="ECO:0000313" key="1">
    <source>
        <dbReference type="EMBL" id="KKN81705.1"/>
    </source>
</evidence>
<name>A0A0F9TKE1_9ZZZZ</name>
<sequence length="55" mass="6408">MPKAPTPEEMLHQLHLTIRFWEAKLLDRGLLNPSTAALVEFTVEYLKELDKRGYP</sequence>
<protein>
    <submittedName>
        <fullName evidence="1">Uncharacterized protein</fullName>
    </submittedName>
</protein>
<comment type="caution">
    <text evidence="1">The sequence shown here is derived from an EMBL/GenBank/DDBJ whole genome shotgun (WGS) entry which is preliminary data.</text>
</comment>
<dbReference type="EMBL" id="LAZR01000211">
    <property type="protein sequence ID" value="KKN81705.1"/>
    <property type="molecule type" value="Genomic_DNA"/>
</dbReference>
<organism evidence="1">
    <name type="scientific">marine sediment metagenome</name>
    <dbReference type="NCBI Taxonomy" id="412755"/>
    <lineage>
        <taxon>unclassified sequences</taxon>
        <taxon>metagenomes</taxon>
        <taxon>ecological metagenomes</taxon>
    </lineage>
</organism>
<gene>
    <name evidence="1" type="ORF">LCGC14_0316170</name>
</gene>
<reference evidence="1" key="1">
    <citation type="journal article" date="2015" name="Nature">
        <title>Complex archaea that bridge the gap between prokaryotes and eukaryotes.</title>
        <authorList>
            <person name="Spang A."/>
            <person name="Saw J.H."/>
            <person name="Jorgensen S.L."/>
            <person name="Zaremba-Niedzwiedzka K."/>
            <person name="Martijn J."/>
            <person name="Lind A.E."/>
            <person name="van Eijk R."/>
            <person name="Schleper C."/>
            <person name="Guy L."/>
            <person name="Ettema T.J."/>
        </authorList>
    </citation>
    <scope>NUCLEOTIDE SEQUENCE</scope>
</reference>
<dbReference type="AlphaFoldDB" id="A0A0F9TKE1"/>
<accession>A0A0F9TKE1</accession>